<feature type="domain" description="Mei2-like C-terminal RNA recognition motif" evidence="3">
    <location>
        <begin position="531"/>
        <end position="627"/>
    </location>
</feature>
<evidence type="ECO:0000313" key="5">
    <source>
        <dbReference type="Proteomes" id="UP000007148"/>
    </source>
</evidence>
<reference evidence="4 5" key="1">
    <citation type="journal article" date="2011" name="PLoS Pathog.">
        <title>Endophytic Life Strategies Decoded by Genome and Transcriptome Analyses of the Mutualistic Root Symbiont Piriformospora indica.</title>
        <authorList>
            <person name="Zuccaro A."/>
            <person name="Lahrmann U."/>
            <person name="Guldener U."/>
            <person name="Langen G."/>
            <person name="Pfiffi S."/>
            <person name="Biedenkopf D."/>
            <person name="Wong P."/>
            <person name="Samans B."/>
            <person name="Grimm C."/>
            <person name="Basiewicz M."/>
            <person name="Murat C."/>
            <person name="Martin F."/>
            <person name="Kogel K.H."/>
        </authorList>
    </citation>
    <scope>NUCLEOTIDE SEQUENCE [LARGE SCALE GENOMIC DNA]</scope>
    <source>
        <strain evidence="4 5">DSM 11827</strain>
    </source>
</reference>
<evidence type="ECO:0000256" key="1">
    <source>
        <dbReference type="ARBA" id="ARBA00022884"/>
    </source>
</evidence>
<feature type="compositionally biased region" description="Basic and acidic residues" evidence="2">
    <location>
        <begin position="667"/>
        <end position="676"/>
    </location>
</feature>
<evidence type="ECO:0000256" key="2">
    <source>
        <dbReference type="SAM" id="MobiDB-lite"/>
    </source>
</evidence>
<dbReference type="SUPFAM" id="SSF54928">
    <property type="entry name" value="RNA-binding domain, RBD"/>
    <property type="match status" value="2"/>
</dbReference>
<dbReference type="InterPro" id="IPR034862">
    <property type="entry name" value="Fungal_Mei2-like_RRM3"/>
</dbReference>
<keyword evidence="1" id="KW-0694">RNA-binding</keyword>
<dbReference type="eggNOG" id="KOG4660">
    <property type="taxonomic scope" value="Eukaryota"/>
</dbReference>
<feature type="region of interest" description="Disordered" evidence="2">
    <location>
        <begin position="419"/>
        <end position="480"/>
    </location>
</feature>
<dbReference type="Proteomes" id="UP000007148">
    <property type="component" value="Unassembled WGS sequence"/>
</dbReference>
<dbReference type="InterPro" id="IPR007201">
    <property type="entry name" value="Mei2-like_Rrm_C"/>
</dbReference>
<comment type="caution">
    <text evidence="4">The sequence shown here is derived from an EMBL/GenBank/DDBJ whole genome shotgun (WGS) entry which is preliminary data.</text>
</comment>
<dbReference type="PANTHER" id="PTHR23189">
    <property type="entry name" value="RNA RECOGNITION MOTIF-CONTAINING"/>
    <property type="match status" value="1"/>
</dbReference>
<dbReference type="GO" id="GO:0003723">
    <property type="term" value="F:RNA binding"/>
    <property type="evidence" value="ECO:0007669"/>
    <property type="project" value="UniProtKB-KW"/>
</dbReference>
<dbReference type="InParanoid" id="G4T8B9"/>
<accession>G4T8B9</accession>
<evidence type="ECO:0000259" key="3">
    <source>
        <dbReference type="Pfam" id="PF04059"/>
    </source>
</evidence>
<dbReference type="CDD" id="cd12532">
    <property type="entry name" value="RRM3_MEI2_fungi"/>
    <property type="match status" value="1"/>
</dbReference>
<evidence type="ECO:0000313" key="4">
    <source>
        <dbReference type="EMBL" id="CCA67564.1"/>
    </source>
</evidence>
<feature type="region of interest" description="Disordered" evidence="2">
    <location>
        <begin position="646"/>
        <end position="695"/>
    </location>
</feature>
<dbReference type="Gene3D" id="3.30.70.330">
    <property type="match status" value="1"/>
</dbReference>
<gene>
    <name evidence="4" type="ORF">PIIN_01393</name>
</gene>
<sequence length="695" mass="75848">MTVSDSRQLSFPIEQYQHLPNPYPHDAIRDSFIRTNIVNLDLASPPPQLYKPPLTPPETPLARKTIAENSTQSEVQVTQLAFLEVFLAVGLVVDVKARPTRYLAVGGVPPDVHTSLLSRIFCRMGDLKGIFVRYQHKGVVVLSWHDVRHANKARMIIQSSLLFGLAEPLCAAFITPQSLIKATGKSPFVNGSEGNLSITANLSNPPSGHQPVSLHAALALFGDLSSFSTKYNADHTTFDVSYYDARDAINAKKYLNGRSILGMELKIADEFEPDGNREWQVAPKPATVSSEVEDKPSTHPITPLSPASAASTGHRLPQKAHAPGEETGPVLYRTPISLGPLPPTPTSPVKRTKKALAPSASVANLRTLTSNTPSTHQQPKSNVHIRTVPPRLSLPWLNASMPGGPLHQKAPHMNLQPSMFNHTAPGQGGPPTNQSSPRSFVTGPTTPYHSQNNSTSTADSMTDSGPATPNHVFPHGNSPALSKACSFEQLPQESPTAGLIRNAHLHSGGAPGIPEKNSVSVSRIEAGLDTRTTVMLKNIPNKMSDSDLRKYISEVVPNSFDFMYLRFDFNSSANVGYAFVNFTEVSALLAFAKARLGVKWNMFCSEKVLQMSYANFQGKEALVEKFKNSCVMEMQDNWVPKIFYSSGPKKGQREPFPPPTNPSRARRSQDQRERGLLRTGNAFTLAPGRSNFKPQ</sequence>
<name>G4T8B9_SERID</name>
<feature type="region of interest" description="Disordered" evidence="2">
    <location>
        <begin position="276"/>
        <end position="358"/>
    </location>
</feature>
<dbReference type="InterPro" id="IPR012677">
    <property type="entry name" value="Nucleotide-bd_a/b_plait_sf"/>
</dbReference>
<dbReference type="STRING" id="1109443.G4T8B9"/>
<dbReference type="CDD" id="cd12525">
    <property type="entry name" value="RRM1_MEI2_fungi"/>
    <property type="match status" value="1"/>
</dbReference>
<proteinExistence type="predicted"/>
<protein>
    <submittedName>
        <fullName evidence="4">Related to mei2 protein</fullName>
    </submittedName>
</protein>
<feature type="compositionally biased region" description="Polar residues" evidence="2">
    <location>
        <begin position="430"/>
        <end position="467"/>
    </location>
</feature>
<dbReference type="EMBL" id="CAFZ01000016">
    <property type="protein sequence ID" value="CCA67564.1"/>
    <property type="molecule type" value="Genomic_DNA"/>
</dbReference>
<keyword evidence="5" id="KW-1185">Reference proteome</keyword>
<dbReference type="InterPro" id="IPR035979">
    <property type="entry name" value="RBD_domain_sf"/>
</dbReference>
<organism evidence="4 5">
    <name type="scientific">Serendipita indica (strain DSM 11827)</name>
    <name type="common">Root endophyte fungus</name>
    <name type="synonym">Piriformospora indica</name>
    <dbReference type="NCBI Taxonomy" id="1109443"/>
    <lineage>
        <taxon>Eukaryota</taxon>
        <taxon>Fungi</taxon>
        <taxon>Dikarya</taxon>
        <taxon>Basidiomycota</taxon>
        <taxon>Agaricomycotina</taxon>
        <taxon>Agaricomycetes</taxon>
        <taxon>Sebacinales</taxon>
        <taxon>Serendipitaceae</taxon>
        <taxon>Serendipita</taxon>
    </lineage>
</organism>
<dbReference type="AlphaFoldDB" id="G4T8B9"/>
<dbReference type="OrthoDB" id="417481at2759"/>
<dbReference type="FunCoup" id="G4T8B9">
    <property type="interactions" value="9"/>
</dbReference>
<dbReference type="HOGENOM" id="CLU_012447_1_0_1"/>
<dbReference type="Pfam" id="PF04059">
    <property type="entry name" value="RRM_2"/>
    <property type="match status" value="1"/>
</dbReference>